<feature type="domain" description="THAP-type" evidence="7">
    <location>
        <begin position="1"/>
        <end position="84"/>
    </location>
</feature>
<keyword evidence="4" id="KW-0862">Zinc</keyword>
<dbReference type="InterPro" id="IPR027805">
    <property type="entry name" value="Transposase_HTH_dom"/>
</dbReference>
<name>A0A1Y1NF66_PHOPY</name>
<evidence type="ECO:0000256" key="5">
    <source>
        <dbReference type="ARBA" id="ARBA00023125"/>
    </source>
</evidence>
<evidence type="ECO:0000256" key="3">
    <source>
        <dbReference type="ARBA" id="ARBA00022771"/>
    </source>
</evidence>
<dbReference type="EMBL" id="GEZM01003819">
    <property type="protein sequence ID" value="JAV96542.1"/>
    <property type="molecule type" value="Transcribed_RNA"/>
</dbReference>
<organism evidence="8">
    <name type="scientific">Photinus pyralis</name>
    <name type="common">Common eastern firefly</name>
    <name type="synonym">Lampyris pyralis</name>
    <dbReference type="NCBI Taxonomy" id="7054"/>
    <lineage>
        <taxon>Eukaryota</taxon>
        <taxon>Metazoa</taxon>
        <taxon>Ecdysozoa</taxon>
        <taxon>Arthropoda</taxon>
        <taxon>Hexapoda</taxon>
        <taxon>Insecta</taxon>
        <taxon>Pterygota</taxon>
        <taxon>Neoptera</taxon>
        <taxon>Endopterygota</taxon>
        <taxon>Coleoptera</taxon>
        <taxon>Polyphaga</taxon>
        <taxon>Elateriformia</taxon>
        <taxon>Elateroidea</taxon>
        <taxon>Lampyridae</taxon>
        <taxon>Lampyrinae</taxon>
        <taxon>Photinus</taxon>
    </lineage>
</organism>
<dbReference type="RefSeq" id="XP_031359347.1">
    <property type="nucleotide sequence ID" value="XM_031503487.1"/>
</dbReference>
<protein>
    <recommendedName>
        <fullName evidence="7">THAP-type domain-containing protein</fullName>
    </recommendedName>
</protein>
<dbReference type="KEGG" id="ppyr:116182924"/>
<dbReference type="Pfam" id="PF13359">
    <property type="entry name" value="DDE_Tnp_4"/>
    <property type="match status" value="1"/>
</dbReference>
<dbReference type="Pfam" id="PF05485">
    <property type="entry name" value="THAP"/>
    <property type="match status" value="1"/>
</dbReference>
<dbReference type="SMART" id="SM00980">
    <property type="entry name" value="THAP"/>
    <property type="match status" value="1"/>
</dbReference>
<dbReference type="AlphaFoldDB" id="A0A1Y1NF66"/>
<keyword evidence="5 6" id="KW-0238">DNA-binding</keyword>
<evidence type="ECO:0000256" key="2">
    <source>
        <dbReference type="ARBA" id="ARBA00022723"/>
    </source>
</evidence>
<dbReference type="GO" id="GO:0003677">
    <property type="term" value="F:DNA binding"/>
    <property type="evidence" value="ECO:0007669"/>
    <property type="project" value="UniProtKB-UniRule"/>
</dbReference>
<dbReference type="GeneID" id="116182924"/>
<evidence type="ECO:0000256" key="4">
    <source>
        <dbReference type="ARBA" id="ARBA00022833"/>
    </source>
</evidence>
<evidence type="ECO:0000256" key="1">
    <source>
        <dbReference type="ARBA" id="ARBA00001968"/>
    </source>
</evidence>
<accession>A0A1Y1NF66</accession>
<dbReference type="PROSITE" id="PS50950">
    <property type="entry name" value="ZF_THAP"/>
    <property type="match status" value="1"/>
</dbReference>
<evidence type="ECO:0000313" key="8">
    <source>
        <dbReference type="EMBL" id="JAV96542.1"/>
    </source>
</evidence>
<sequence length="470" mass="53502">MVMCFAPTCKHYSERDDCKWFAFPRDPLELRKWLKLIRREDRDPGKHSRICSCHFVDGDKENRPTIFDYNITKRFKGEALPKKSHKHFLANVDINQPIPGPSGLDDQFEATTCAEEVGMQVSESTPSTSTTVMACSSAGTSYPFGAMVDAENYFLKNEVNSLKTELLHLKQSFSFKKIEGNSHLVTVYTGLPTKDIFLTLFSLFENMKLNYFMGWQVVSVPKIDQLLLTLMKLKLNLLNADLALRFNISRETVANIFKTWLFALHEILFVQLMKNSPSRFKNKCCMPNSFSSFTNCRMIIDCTEVCTIQSKNMEKQRITYSSYKHRNTLKGLIGVAPNGVVVFASKLYPGSLSDKKITEHCDVLQRLVPGDLILADKGFLISDLLPQGVSLNVPPFLNTPQFSREQVIRTKTIAKARIHVERAINRIKQYLILRMIPSTLIPHASVVFQTCAALTNLQFPLIKEVESLYD</sequence>
<evidence type="ECO:0000256" key="6">
    <source>
        <dbReference type="PROSITE-ProRule" id="PRU00309"/>
    </source>
</evidence>
<keyword evidence="3 6" id="KW-0863">Zinc-finger</keyword>
<evidence type="ECO:0000259" key="7">
    <source>
        <dbReference type="PROSITE" id="PS50950"/>
    </source>
</evidence>
<dbReference type="SUPFAM" id="SSF57716">
    <property type="entry name" value="Glucocorticoid receptor-like (DNA-binding domain)"/>
    <property type="match status" value="1"/>
</dbReference>
<dbReference type="PANTHER" id="PTHR23080">
    <property type="entry name" value="THAP DOMAIN PROTEIN"/>
    <property type="match status" value="1"/>
</dbReference>
<dbReference type="Pfam" id="PF13613">
    <property type="entry name" value="HTH_Tnp_4"/>
    <property type="match status" value="1"/>
</dbReference>
<dbReference type="InterPro" id="IPR006612">
    <property type="entry name" value="THAP_Znf"/>
</dbReference>
<comment type="cofactor">
    <cofactor evidence="1">
        <name>a divalent metal cation</name>
        <dbReference type="ChEBI" id="CHEBI:60240"/>
    </cofactor>
</comment>
<keyword evidence="2" id="KW-0479">Metal-binding</keyword>
<proteinExistence type="predicted"/>
<dbReference type="GO" id="GO:0008270">
    <property type="term" value="F:zinc ion binding"/>
    <property type="evidence" value="ECO:0007669"/>
    <property type="project" value="UniProtKB-KW"/>
</dbReference>
<dbReference type="InterPro" id="IPR027806">
    <property type="entry name" value="HARBI1_dom"/>
</dbReference>
<dbReference type="PANTHER" id="PTHR23080:SF133">
    <property type="entry name" value="SI:CH211-262I1.5-RELATED"/>
    <property type="match status" value="1"/>
</dbReference>
<reference evidence="8" key="1">
    <citation type="journal article" date="2016" name="Sci. Rep.">
        <title>Molecular characterization of firefly nuptial gifts: a multi-omics approach sheds light on postcopulatory sexual selection.</title>
        <authorList>
            <person name="Al-Wathiqui N."/>
            <person name="Fallon T.R."/>
            <person name="South A."/>
            <person name="Weng J.K."/>
            <person name="Lewis S.M."/>
        </authorList>
    </citation>
    <scope>NUCLEOTIDE SEQUENCE</scope>
</reference>
<dbReference type="OrthoDB" id="6483946at2759"/>